<dbReference type="GO" id="GO:0005524">
    <property type="term" value="F:ATP binding"/>
    <property type="evidence" value="ECO:0007669"/>
    <property type="project" value="UniProtKB-UniRule"/>
</dbReference>
<dbReference type="OMA" id="MEIMKYI"/>
<comment type="similarity">
    <text evidence="5">Belongs to the protein kinase superfamily.</text>
</comment>
<protein>
    <recommendedName>
        <fullName evidence="1">non-specific serine/threonine protein kinase</fullName>
        <ecNumber evidence="1">2.7.11.1</ecNumber>
    </recommendedName>
</protein>
<keyword evidence="5" id="KW-0808">Transferase</keyword>
<accession>A0A0L8GK16</accession>
<dbReference type="InterPro" id="IPR017441">
    <property type="entry name" value="Protein_kinase_ATP_BS"/>
</dbReference>
<dbReference type="InterPro" id="IPR000719">
    <property type="entry name" value="Prot_kinase_dom"/>
</dbReference>
<evidence type="ECO:0000313" key="7">
    <source>
        <dbReference type="EMBL" id="KOF76885.1"/>
    </source>
</evidence>
<dbReference type="InterPro" id="IPR008271">
    <property type="entry name" value="Ser/Thr_kinase_AS"/>
</dbReference>
<sequence>MAKVKAAKGYKHAEVFPISEILKSADKKKEYSLVKLIGYGGFGLIYTARQVGGSPNEEYVAKVEPIGNGPLFNEFHALQKIARPNIIQDYLKGKRLTHLAIPEFIANGVHEYKGIQYRFIIISRLGIDLQKVLEYNGSHFDESTVYCVAKQMIDALECIHHHGYVHADLKAGNILFAADSNKIDKVYLIDYGLAAKIFIDKKHKVYKPEKKKAHNGTLLYTSLDAHEGADPSRRGDFQILGFCMYEWLTGSLPWEKYLENKEQVKHEKEVLLKNLSKIPFGTLKTYFKTIEKLKYDEEPDYEKLRRIFQDALKKHGKGGKLLIPTGKPLEIISNTKTAPKRGIPRSKVIAKRKKLE</sequence>
<dbReference type="EC" id="2.7.11.1" evidence="1"/>
<name>A0A0L8GK16_OCTBM</name>
<dbReference type="EMBL" id="KQ421658">
    <property type="protein sequence ID" value="KOF76885.1"/>
    <property type="molecule type" value="Genomic_DNA"/>
</dbReference>
<evidence type="ECO:0000256" key="2">
    <source>
        <dbReference type="ARBA" id="ARBA00022741"/>
    </source>
</evidence>
<organism evidence="7">
    <name type="scientific">Octopus bimaculoides</name>
    <name type="common">California two-spotted octopus</name>
    <dbReference type="NCBI Taxonomy" id="37653"/>
    <lineage>
        <taxon>Eukaryota</taxon>
        <taxon>Metazoa</taxon>
        <taxon>Spiralia</taxon>
        <taxon>Lophotrochozoa</taxon>
        <taxon>Mollusca</taxon>
        <taxon>Cephalopoda</taxon>
        <taxon>Coleoidea</taxon>
        <taxon>Octopodiformes</taxon>
        <taxon>Octopoda</taxon>
        <taxon>Incirrata</taxon>
        <taxon>Octopodidae</taxon>
        <taxon>Octopus</taxon>
    </lineage>
</organism>
<evidence type="ECO:0000256" key="5">
    <source>
        <dbReference type="RuleBase" id="RU000304"/>
    </source>
</evidence>
<dbReference type="PROSITE" id="PS50011">
    <property type="entry name" value="PROTEIN_KINASE_DOM"/>
    <property type="match status" value="1"/>
</dbReference>
<feature type="binding site" evidence="4">
    <location>
        <position position="62"/>
    </location>
    <ligand>
        <name>ATP</name>
        <dbReference type="ChEBI" id="CHEBI:30616"/>
    </ligand>
</feature>
<feature type="domain" description="Protein kinase" evidence="6">
    <location>
        <begin position="31"/>
        <end position="356"/>
    </location>
</feature>
<dbReference type="InterPro" id="IPR050235">
    <property type="entry name" value="CK1_Ser-Thr_kinase"/>
</dbReference>
<evidence type="ECO:0000256" key="3">
    <source>
        <dbReference type="ARBA" id="ARBA00022840"/>
    </source>
</evidence>
<dbReference type="AlphaFoldDB" id="A0A0L8GK16"/>
<keyword evidence="2 4" id="KW-0547">Nucleotide-binding</keyword>
<keyword evidence="5" id="KW-0723">Serine/threonine-protein kinase</keyword>
<dbReference type="STRING" id="37653.A0A0L8GK16"/>
<dbReference type="Pfam" id="PF00069">
    <property type="entry name" value="Pkinase"/>
    <property type="match status" value="1"/>
</dbReference>
<reference evidence="7" key="1">
    <citation type="submission" date="2015-07" db="EMBL/GenBank/DDBJ databases">
        <title>MeaNS - Measles Nucleotide Surveillance Program.</title>
        <authorList>
            <person name="Tran T."/>
            <person name="Druce J."/>
        </authorList>
    </citation>
    <scope>NUCLEOTIDE SEQUENCE</scope>
    <source>
        <strain evidence="7">UCB-OBI-ISO-001</strain>
        <tissue evidence="7">Gonad</tissue>
    </source>
</reference>
<gene>
    <name evidence="7" type="ORF">OCBIM_22032801mg</name>
</gene>
<dbReference type="InterPro" id="IPR011009">
    <property type="entry name" value="Kinase-like_dom_sf"/>
</dbReference>
<evidence type="ECO:0000259" key="6">
    <source>
        <dbReference type="PROSITE" id="PS50011"/>
    </source>
</evidence>
<dbReference type="OrthoDB" id="2687620at2759"/>
<proteinExistence type="inferred from homology"/>
<dbReference type="PROSITE" id="PS00108">
    <property type="entry name" value="PROTEIN_KINASE_ST"/>
    <property type="match status" value="1"/>
</dbReference>
<dbReference type="Gene3D" id="1.10.510.10">
    <property type="entry name" value="Transferase(Phosphotransferase) domain 1"/>
    <property type="match status" value="1"/>
</dbReference>
<keyword evidence="3 4" id="KW-0067">ATP-binding</keyword>
<keyword evidence="5" id="KW-0418">Kinase</keyword>
<dbReference type="PROSITE" id="PS00107">
    <property type="entry name" value="PROTEIN_KINASE_ATP"/>
    <property type="match status" value="1"/>
</dbReference>
<dbReference type="SUPFAM" id="SSF56112">
    <property type="entry name" value="Protein kinase-like (PK-like)"/>
    <property type="match status" value="1"/>
</dbReference>
<dbReference type="SMART" id="SM00220">
    <property type="entry name" value="S_TKc"/>
    <property type="match status" value="1"/>
</dbReference>
<dbReference type="PANTHER" id="PTHR11909">
    <property type="entry name" value="CASEIN KINASE-RELATED"/>
    <property type="match status" value="1"/>
</dbReference>
<dbReference type="GO" id="GO:0004674">
    <property type="term" value="F:protein serine/threonine kinase activity"/>
    <property type="evidence" value="ECO:0007669"/>
    <property type="project" value="UniProtKB-KW"/>
</dbReference>
<evidence type="ECO:0000256" key="4">
    <source>
        <dbReference type="PROSITE-ProRule" id="PRU10141"/>
    </source>
</evidence>
<evidence type="ECO:0000256" key="1">
    <source>
        <dbReference type="ARBA" id="ARBA00012513"/>
    </source>
</evidence>